<comment type="caution">
    <text evidence="1">The sequence shown here is derived from an EMBL/GenBank/DDBJ whole genome shotgun (WGS) entry which is preliminary data.</text>
</comment>
<evidence type="ECO:0000313" key="2">
    <source>
        <dbReference type="Proteomes" id="UP000823891"/>
    </source>
</evidence>
<accession>A0A9D2SN37</accession>
<proteinExistence type="predicted"/>
<dbReference type="GO" id="GO:0006598">
    <property type="term" value="P:polyamine catabolic process"/>
    <property type="evidence" value="ECO:0007669"/>
    <property type="project" value="TreeGrafter"/>
</dbReference>
<dbReference type="PANTHER" id="PTHR43235">
    <property type="entry name" value="GLUTAMINE AMIDOTRANSFERASE PB2B2.05-RELATED"/>
    <property type="match status" value="1"/>
</dbReference>
<gene>
    <name evidence="1" type="ORF">H9761_01735</name>
</gene>
<reference evidence="1" key="2">
    <citation type="submission" date="2021-04" db="EMBL/GenBank/DDBJ databases">
        <authorList>
            <person name="Gilroy R."/>
        </authorList>
    </citation>
    <scope>NUCLEOTIDE SEQUENCE</scope>
    <source>
        <strain evidence="1">USAMLcec2-132</strain>
    </source>
</reference>
<dbReference type="Gene3D" id="3.40.50.880">
    <property type="match status" value="1"/>
</dbReference>
<organism evidence="1 2">
    <name type="scientific">Candidatus Eisenbergiella merdavium</name>
    <dbReference type="NCBI Taxonomy" id="2838551"/>
    <lineage>
        <taxon>Bacteria</taxon>
        <taxon>Bacillati</taxon>
        <taxon>Bacillota</taxon>
        <taxon>Clostridia</taxon>
        <taxon>Lachnospirales</taxon>
        <taxon>Lachnospiraceae</taxon>
        <taxon>Eisenbergiella</taxon>
    </lineage>
</organism>
<dbReference type="InterPro" id="IPR029062">
    <property type="entry name" value="Class_I_gatase-like"/>
</dbReference>
<dbReference type="InterPro" id="IPR011697">
    <property type="entry name" value="Peptidase_C26"/>
</dbReference>
<name>A0A9D2SN37_9FIRM</name>
<dbReference type="Proteomes" id="UP000823891">
    <property type="component" value="Unassembled WGS sequence"/>
</dbReference>
<keyword evidence="1" id="KW-0378">Hydrolase</keyword>
<dbReference type="GO" id="GO:0005829">
    <property type="term" value="C:cytosol"/>
    <property type="evidence" value="ECO:0007669"/>
    <property type="project" value="TreeGrafter"/>
</dbReference>
<protein>
    <submittedName>
        <fullName evidence="1">Gamma-glutamyl-gamma-aminobutyrate hydrolase family protein</fullName>
    </submittedName>
</protein>
<dbReference type="SUPFAM" id="SSF52317">
    <property type="entry name" value="Class I glutamine amidotransferase-like"/>
    <property type="match status" value="1"/>
</dbReference>
<sequence>MPSPRLFIAGPSGSVPNYLAAFTSLGAVCEALPHALPEKLRYQGAEPFSPDLIHYADRCASSFDALILPGGGDIDPALFHQKDQGSRTIDPALDRLQLRFLRAFLEKGRPVLGICKGMQLINVFFGGGIIQDLPTGRQHEYIGKDQVHPTTAQKGSLLHSLYGESFPVNSAHHQGISAPGEGLTIIQHAPDGVPEAIVHSHRPVIGVQWHPERMCFSHRRADTPDGRILLAHFLSLCRPVSDASRLKAENGLCRIPHSAPLITSDQSEIPI</sequence>
<dbReference type="InterPro" id="IPR044668">
    <property type="entry name" value="PuuD-like"/>
</dbReference>
<reference evidence="1" key="1">
    <citation type="journal article" date="2021" name="PeerJ">
        <title>Extensive microbial diversity within the chicken gut microbiome revealed by metagenomics and culture.</title>
        <authorList>
            <person name="Gilroy R."/>
            <person name="Ravi A."/>
            <person name="Getino M."/>
            <person name="Pursley I."/>
            <person name="Horton D.L."/>
            <person name="Alikhan N.F."/>
            <person name="Baker D."/>
            <person name="Gharbi K."/>
            <person name="Hall N."/>
            <person name="Watson M."/>
            <person name="Adriaenssens E.M."/>
            <person name="Foster-Nyarko E."/>
            <person name="Jarju S."/>
            <person name="Secka A."/>
            <person name="Antonio M."/>
            <person name="Oren A."/>
            <person name="Chaudhuri R.R."/>
            <person name="La Ragione R."/>
            <person name="Hildebrand F."/>
            <person name="Pallen M.J."/>
        </authorList>
    </citation>
    <scope>NUCLEOTIDE SEQUENCE</scope>
    <source>
        <strain evidence="1">USAMLcec2-132</strain>
    </source>
</reference>
<dbReference type="PANTHER" id="PTHR43235:SF1">
    <property type="entry name" value="GLUTAMINE AMIDOTRANSFERASE PB2B2.05-RELATED"/>
    <property type="match status" value="1"/>
</dbReference>
<dbReference type="PROSITE" id="PS51273">
    <property type="entry name" value="GATASE_TYPE_1"/>
    <property type="match status" value="1"/>
</dbReference>
<dbReference type="AlphaFoldDB" id="A0A9D2SN37"/>
<dbReference type="GO" id="GO:0033969">
    <property type="term" value="F:gamma-glutamyl-gamma-aminobutyrate hydrolase activity"/>
    <property type="evidence" value="ECO:0007669"/>
    <property type="project" value="TreeGrafter"/>
</dbReference>
<dbReference type="EMBL" id="DWWS01000011">
    <property type="protein sequence ID" value="HJC22409.1"/>
    <property type="molecule type" value="Genomic_DNA"/>
</dbReference>
<evidence type="ECO:0000313" key="1">
    <source>
        <dbReference type="EMBL" id="HJC22409.1"/>
    </source>
</evidence>
<dbReference type="Pfam" id="PF07722">
    <property type="entry name" value="Peptidase_C26"/>
    <property type="match status" value="1"/>
</dbReference>